<organism evidence="6 7">
    <name type="scientific">Microcoleus asticus IPMA8</name>
    <dbReference type="NCBI Taxonomy" id="2563858"/>
    <lineage>
        <taxon>Bacteria</taxon>
        <taxon>Bacillati</taxon>
        <taxon>Cyanobacteriota</taxon>
        <taxon>Cyanophyceae</taxon>
        <taxon>Oscillatoriophycideae</taxon>
        <taxon>Oscillatoriales</taxon>
        <taxon>Microcoleaceae</taxon>
        <taxon>Microcoleus</taxon>
        <taxon>Microcoleus asticus</taxon>
    </lineage>
</organism>
<feature type="transmembrane region" description="Helical" evidence="5">
    <location>
        <begin position="60"/>
        <end position="77"/>
    </location>
</feature>
<evidence type="ECO:0000256" key="4">
    <source>
        <dbReference type="ARBA" id="ARBA00023136"/>
    </source>
</evidence>
<dbReference type="Pfam" id="PF02694">
    <property type="entry name" value="UPF0060"/>
    <property type="match status" value="1"/>
</dbReference>
<dbReference type="SUPFAM" id="SSF103481">
    <property type="entry name" value="Multidrug resistance efflux transporter EmrE"/>
    <property type="match status" value="1"/>
</dbReference>
<keyword evidence="4 5" id="KW-0472">Membrane</keyword>
<reference evidence="6 7" key="1">
    <citation type="journal article" date="2020" name="Sci. Rep.">
        <title>A novel cyanobacterial geosmin producer, revising GeoA distribution and dispersion patterns in Bacteria.</title>
        <authorList>
            <person name="Churro C."/>
            <person name="Semedo-Aguiar A.P."/>
            <person name="Silva A.D."/>
            <person name="Pereira-Leal J.B."/>
            <person name="Leite R.B."/>
        </authorList>
    </citation>
    <scope>NUCLEOTIDE SEQUENCE [LARGE SCALE GENOMIC DNA]</scope>
    <source>
        <strain evidence="6 7">IPMA8</strain>
    </source>
</reference>
<evidence type="ECO:0000256" key="1">
    <source>
        <dbReference type="ARBA" id="ARBA00022475"/>
    </source>
</evidence>
<dbReference type="HAMAP" id="MF_00010">
    <property type="entry name" value="UPF0060"/>
    <property type="match status" value="1"/>
</dbReference>
<keyword evidence="1 5" id="KW-1003">Cell membrane</keyword>
<comment type="similarity">
    <text evidence="5">Belongs to the UPF0060 family.</text>
</comment>
<dbReference type="InterPro" id="IPR037185">
    <property type="entry name" value="EmrE-like"/>
</dbReference>
<proteinExistence type="inferred from homology"/>
<comment type="subcellular location">
    <subcellularLocation>
        <location evidence="5">Cell membrane</location>
        <topology evidence="5">Multi-pass membrane protein</topology>
    </subcellularLocation>
</comment>
<keyword evidence="7" id="KW-1185">Reference proteome</keyword>
<accession>A0ABX2CV30</accession>
<evidence type="ECO:0000256" key="5">
    <source>
        <dbReference type="HAMAP-Rule" id="MF_00010"/>
    </source>
</evidence>
<feature type="transmembrane region" description="Helical" evidence="5">
    <location>
        <begin position="89"/>
        <end position="105"/>
    </location>
</feature>
<dbReference type="RefSeq" id="WP_172186812.1">
    <property type="nucleotide sequence ID" value="NZ_CAWPPK010000179.1"/>
</dbReference>
<dbReference type="EMBL" id="SRRZ01000026">
    <property type="protein sequence ID" value="NQE34201.1"/>
    <property type="molecule type" value="Genomic_DNA"/>
</dbReference>
<keyword evidence="3 5" id="KW-1133">Transmembrane helix</keyword>
<evidence type="ECO:0000313" key="6">
    <source>
        <dbReference type="EMBL" id="NQE34201.1"/>
    </source>
</evidence>
<evidence type="ECO:0000256" key="2">
    <source>
        <dbReference type="ARBA" id="ARBA00022692"/>
    </source>
</evidence>
<sequence>MPTLTFFILAALGEISGCYAFWAWVRLEKSILWIFPGILALICFALSLTQVNASNAGRVYAAYGGIYILASLVWLWLIEGVKPDKWDLLGVTISLIGTVVILFSPHR</sequence>
<keyword evidence="2 5" id="KW-0812">Transmembrane</keyword>
<protein>
    <submittedName>
        <fullName evidence="6">Uncharacterized protein</fullName>
    </submittedName>
</protein>
<evidence type="ECO:0000256" key="3">
    <source>
        <dbReference type="ARBA" id="ARBA00022989"/>
    </source>
</evidence>
<feature type="transmembrane region" description="Helical" evidence="5">
    <location>
        <begin position="30"/>
        <end position="48"/>
    </location>
</feature>
<name>A0ABX2CV30_9CYAN</name>
<comment type="caution">
    <text evidence="6">The sequence shown here is derived from an EMBL/GenBank/DDBJ whole genome shotgun (WGS) entry which is preliminary data.</text>
</comment>
<dbReference type="InterPro" id="IPR003844">
    <property type="entry name" value="UPF0060"/>
</dbReference>
<evidence type="ECO:0000313" key="7">
    <source>
        <dbReference type="Proteomes" id="UP000702425"/>
    </source>
</evidence>
<gene>
    <name evidence="6" type="ORF">E5S67_01924</name>
</gene>
<dbReference type="Proteomes" id="UP000702425">
    <property type="component" value="Unassembled WGS sequence"/>
</dbReference>
<dbReference type="PANTHER" id="PTHR36116:SF1">
    <property type="entry name" value="UPF0060 MEMBRANE PROTEIN YNFA"/>
    <property type="match status" value="1"/>
</dbReference>
<dbReference type="PANTHER" id="PTHR36116">
    <property type="entry name" value="UPF0060 MEMBRANE PROTEIN YNFA"/>
    <property type="match status" value="1"/>
</dbReference>
<dbReference type="NCBIfam" id="NF002586">
    <property type="entry name" value="PRK02237.1"/>
    <property type="match status" value="1"/>
</dbReference>